<dbReference type="EMBL" id="JX625144">
    <property type="protein sequence ID" value="AFU61982.1"/>
    <property type="molecule type" value="Genomic_RNA"/>
</dbReference>
<sequence>MKYIINLAFCVLLLVAGDSIAYRVSQYLAPLVDTFTK</sequence>
<protein>
    <submittedName>
        <fullName evidence="1">Lysis protein</fullName>
    </submittedName>
</protein>
<dbReference type="Proteomes" id="UP000010081">
    <property type="component" value="Segment"/>
</dbReference>
<dbReference type="RefSeq" id="YP_007111576.1">
    <property type="nucleotide sequence ID" value="NC_019707.1"/>
</dbReference>
<keyword evidence="2" id="KW-1185">Reference proteome</keyword>
<accession>K7QK87</accession>
<gene>
    <name evidence="1" type="primary">lys</name>
</gene>
<dbReference type="KEGG" id="vg:14181236"/>
<evidence type="ECO:0000313" key="1">
    <source>
        <dbReference type="EMBL" id="AFU61982.1"/>
    </source>
</evidence>
<organism evidence="1 2">
    <name type="scientific">Enterobacteria phage M</name>
    <name type="common">Escherichia levivirus M</name>
    <dbReference type="NCBI Taxonomy" id="1235640"/>
    <lineage>
        <taxon>Viruses</taxon>
        <taxon>Riboviria</taxon>
        <taxon>Orthornavirae</taxon>
        <taxon>Lenarviricota</taxon>
        <taxon>Leviviricetes</taxon>
        <taxon>Norzivirales</taxon>
        <taxon>Fiersviridae</taxon>
        <taxon>Empivirus</taxon>
        <taxon>Empivirus allolyticum</taxon>
    </lineage>
</organism>
<name>K7QK87_BPM</name>
<reference evidence="1 2" key="1">
    <citation type="journal article" date="2012" name="BMC Microbiol.">
        <title>Diversity of pili-specific bacteriophages: genome sequence of IncM plasmid-dependent RNA phage M.</title>
        <authorList>
            <person name="Rumnieks J."/>
            <person name="Tars K."/>
        </authorList>
    </citation>
    <scope>NUCLEOTIDE SEQUENCE [LARGE SCALE GENOMIC DNA]</scope>
</reference>
<evidence type="ECO:0000313" key="2">
    <source>
        <dbReference type="Proteomes" id="UP000010081"/>
    </source>
</evidence>
<organismHost>
    <name type="scientific">Escherichia coli</name>
    <dbReference type="NCBI Taxonomy" id="562"/>
</organismHost>
<dbReference type="GO" id="GO:0039640">
    <property type="term" value="P:viral release via suppression of host peptidoglycan biosynthetic process"/>
    <property type="evidence" value="ECO:0000314"/>
    <property type="project" value="UniProtKB"/>
</dbReference>
<proteinExistence type="predicted"/>
<dbReference type="GeneID" id="14181236"/>